<accession>A0A232FJX4</accession>
<reference evidence="1 2" key="1">
    <citation type="journal article" date="2017" name="Curr. Biol.">
        <title>The Evolution of Venom by Co-option of Single-Copy Genes.</title>
        <authorList>
            <person name="Martinson E.O."/>
            <person name="Mrinalini"/>
            <person name="Kelkar Y.D."/>
            <person name="Chang C.H."/>
            <person name="Werren J.H."/>
        </authorList>
    </citation>
    <scope>NUCLEOTIDE SEQUENCE [LARGE SCALE GENOMIC DNA]</scope>
    <source>
        <strain evidence="1 2">Alberta</strain>
        <tissue evidence="1">Whole body</tissue>
    </source>
</reference>
<organism evidence="1 2">
    <name type="scientific">Trichomalopsis sarcophagae</name>
    <dbReference type="NCBI Taxonomy" id="543379"/>
    <lineage>
        <taxon>Eukaryota</taxon>
        <taxon>Metazoa</taxon>
        <taxon>Ecdysozoa</taxon>
        <taxon>Arthropoda</taxon>
        <taxon>Hexapoda</taxon>
        <taxon>Insecta</taxon>
        <taxon>Pterygota</taxon>
        <taxon>Neoptera</taxon>
        <taxon>Endopterygota</taxon>
        <taxon>Hymenoptera</taxon>
        <taxon>Apocrita</taxon>
        <taxon>Proctotrupomorpha</taxon>
        <taxon>Chalcidoidea</taxon>
        <taxon>Pteromalidae</taxon>
        <taxon>Pteromalinae</taxon>
        <taxon>Trichomalopsis</taxon>
    </lineage>
</organism>
<name>A0A232FJX4_9HYME</name>
<dbReference type="EMBL" id="NNAY01000101">
    <property type="protein sequence ID" value="OXU30975.1"/>
    <property type="molecule type" value="Genomic_DNA"/>
</dbReference>
<dbReference type="Proteomes" id="UP000215335">
    <property type="component" value="Unassembled WGS sequence"/>
</dbReference>
<evidence type="ECO:0000313" key="1">
    <source>
        <dbReference type="EMBL" id="OXU30975.1"/>
    </source>
</evidence>
<comment type="caution">
    <text evidence="1">The sequence shown here is derived from an EMBL/GenBank/DDBJ whole genome shotgun (WGS) entry which is preliminary data.</text>
</comment>
<evidence type="ECO:0000313" key="2">
    <source>
        <dbReference type="Proteomes" id="UP000215335"/>
    </source>
</evidence>
<keyword evidence="2" id="KW-1185">Reference proteome</keyword>
<proteinExistence type="predicted"/>
<dbReference type="AlphaFoldDB" id="A0A232FJX4"/>
<gene>
    <name evidence="1" type="ORF">TSAR_010068</name>
</gene>
<protein>
    <submittedName>
        <fullName evidence="1">Uncharacterized protein</fullName>
    </submittedName>
</protein>
<sequence>MSPSSYGPAVPFRIRPNSSRMAGCSGGTEKNNMCYATATPCMYIYYTFKAGSDADAKTDQEESDGYRLEKSEQRHGARSWRLWLILDGDTNGPDFVRRGGYTSRCMQLNNGYFSTNLKGLENSVTRHFFDVGTWFCMEGLFSYYERWRAYMHEYQENARDNMNGFVQPEENQYPGELLL</sequence>